<accession>A0A917IMS9</accession>
<evidence type="ECO:0000313" key="1">
    <source>
        <dbReference type="EMBL" id="GGH56490.1"/>
    </source>
</evidence>
<dbReference type="AlphaFoldDB" id="A0A917IMS9"/>
<keyword evidence="2" id="KW-1185">Reference proteome</keyword>
<sequence length="244" mass="29086">MFFALFKKYWPAYDGTIYLNTETKLFSYEGLDIRCTMVGKLRNFGETFRAGLDKIDSPHVLLIMIDYFFMGEVNENELRGYFEYFKEKNLDSLCLRKNPYTTIQKLDYKDLNLVIPPSRDMFSFQIAFWKREMLYEMVLPHETPWLSEWFGTLRGNVIKLKLAYTANNNTAISYLSEGALHKGKWVEPMVKFLNEISYEVDFSKRGFFEDKPLAFRERLKRRINTLIPRSLSSLDLLRRKIYKK</sequence>
<evidence type="ECO:0000313" key="2">
    <source>
        <dbReference type="Proteomes" id="UP000627292"/>
    </source>
</evidence>
<organism evidence="1 2">
    <name type="scientific">Filimonas zeae</name>
    <dbReference type="NCBI Taxonomy" id="1737353"/>
    <lineage>
        <taxon>Bacteria</taxon>
        <taxon>Pseudomonadati</taxon>
        <taxon>Bacteroidota</taxon>
        <taxon>Chitinophagia</taxon>
        <taxon>Chitinophagales</taxon>
        <taxon>Chitinophagaceae</taxon>
        <taxon>Filimonas</taxon>
    </lineage>
</organism>
<reference evidence="1" key="2">
    <citation type="submission" date="2020-09" db="EMBL/GenBank/DDBJ databases">
        <authorList>
            <person name="Sun Q."/>
            <person name="Zhou Y."/>
        </authorList>
    </citation>
    <scope>NUCLEOTIDE SEQUENCE</scope>
    <source>
        <strain evidence="1">CGMCC 1.15290</strain>
    </source>
</reference>
<comment type="caution">
    <text evidence="1">The sequence shown here is derived from an EMBL/GenBank/DDBJ whole genome shotgun (WGS) entry which is preliminary data.</text>
</comment>
<proteinExistence type="predicted"/>
<gene>
    <name evidence="1" type="ORF">GCM10011379_00130</name>
</gene>
<name>A0A917IMS9_9BACT</name>
<protein>
    <submittedName>
        <fullName evidence="1">Uncharacterized protein</fullName>
    </submittedName>
</protein>
<dbReference type="Proteomes" id="UP000627292">
    <property type="component" value="Unassembled WGS sequence"/>
</dbReference>
<reference evidence="1" key="1">
    <citation type="journal article" date="2014" name="Int. J. Syst. Evol. Microbiol.">
        <title>Complete genome sequence of Corynebacterium casei LMG S-19264T (=DSM 44701T), isolated from a smear-ripened cheese.</title>
        <authorList>
            <consortium name="US DOE Joint Genome Institute (JGI-PGF)"/>
            <person name="Walter F."/>
            <person name="Albersmeier A."/>
            <person name="Kalinowski J."/>
            <person name="Ruckert C."/>
        </authorList>
    </citation>
    <scope>NUCLEOTIDE SEQUENCE</scope>
    <source>
        <strain evidence="1">CGMCC 1.15290</strain>
    </source>
</reference>
<dbReference type="EMBL" id="BMIB01000001">
    <property type="protein sequence ID" value="GGH56490.1"/>
    <property type="molecule type" value="Genomic_DNA"/>
</dbReference>